<dbReference type="NCBIfam" id="TIGR01352">
    <property type="entry name" value="tonB_Cterm"/>
    <property type="match status" value="1"/>
</dbReference>
<evidence type="ECO:0000256" key="9">
    <source>
        <dbReference type="ARBA" id="ARBA00023136"/>
    </source>
</evidence>
<evidence type="ECO:0000256" key="1">
    <source>
        <dbReference type="ARBA" id="ARBA00004383"/>
    </source>
</evidence>
<dbReference type="STRING" id="658218.SAMN05216562_1718"/>
<evidence type="ECO:0000256" key="6">
    <source>
        <dbReference type="ARBA" id="ARBA00022692"/>
    </source>
</evidence>
<feature type="region of interest" description="Disordered" evidence="10">
    <location>
        <begin position="46"/>
        <end position="86"/>
    </location>
</feature>
<dbReference type="PANTHER" id="PTHR33446">
    <property type="entry name" value="PROTEIN TONB-RELATED"/>
    <property type="match status" value="1"/>
</dbReference>
<keyword evidence="5" id="KW-0997">Cell inner membrane</keyword>
<dbReference type="InterPro" id="IPR051045">
    <property type="entry name" value="TonB-dependent_transducer"/>
</dbReference>
<keyword evidence="7" id="KW-0653">Protein transport</keyword>
<keyword evidence="4" id="KW-1003">Cell membrane</keyword>
<dbReference type="OrthoDB" id="1628901at2"/>
<evidence type="ECO:0000256" key="5">
    <source>
        <dbReference type="ARBA" id="ARBA00022519"/>
    </source>
</evidence>
<dbReference type="GO" id="GO:0015031">
    <property type="term" value="P:protein transport"/>
    <property type="evidence" value="ECO:0007669"/>
    <property type="project" value="UniProtKB-KW"/>
</dbReference>
<dbReference type="GO" id="GO:0005886">
    <property type="term" value="C:plasma membrane"/>
    <property type="evidence" value="ECO:0007669"/>
    <property type="project" value="UniProtKB-SubCell"/>
</dbReference>
<dbReference type="GO" id="GO:0055085">
    <property type="term" value="P:transmembrane transport"/>
    <property type="evidence" value="ECO:0007669"/>
    <property type="project" value="InterPro"/>
</dbReference>
<keyword evidence="3" id="KW-0813">Transport</keyword>
<dbReference type="Pfam" id="PF03544">
    <property type="entry name" value="TonB_C"/>
    <property type="match status" value="1"/>
</dbReference>
<evidence type="ECO:0000256" key="4">
    <source>
        <dbReference type="ARBA" id="ARBA00022475"/>
    </source>
</evidence>
<keyword evidence="13" id="KW-1185">Reference proteome</keyword>
<feature type="compositionally biased region" description="Acidic residues" evidence="10">
    <location>
        <begin position="76"/>
        <end position="85"/>
    </location>
</feature>
<evidence type="ECO:0000256" key="7">
    <source>
        <dbReference type="ARBA" id="ARBA00022927"/>
    </source>
</evidence>
<dbReference type="PANTHER" id="PTHR33446:SF14">
    <property type="entry name" value="PROTEIN TONB"/>
    <property type="match status" value="1"/>
</dbReference>
<name>A0A1H3YEP2_9GAMM</name>
<comment type="subcellular location">
    <subcellularLocation>
        <location evidence="1">Cell inner membrane</location>
        <topology evidence="1">Single-pass membrane protein</topology>
        <orientation evidence="1">Periplasmic side</orientation>
    </subcellularLocation>
</comment>
<evidence type="ECO:0000256" key="3">
    <source>
        <dbReference type="ARBA" id="ARBA00022448"/>
    </source>
</evidence>
<evidence type="ECO:0000256" key="2">
    <source>
        <dbReference type="ARBA" id="ARBA00006555"/>
    </source>
</evidence>
<organism evidence="12 13">
    <name type="scientific">Microbulbifer marinus</name>
    <dbReference type="NCBI Taxonomy" id="658218"/>
    <lineage>
        <taxon>Bacteria</taxon>
        <taxon>Pseudomonadati</taxon>
        <taxon>Pseudomonadota</taxon>
        <taxon>Gammaproteobacteria</taxon>
        <taxon>Cellvibrionales</taxon>
        <taxon>Microbulbiferaceae</taxon>
        <taxon>Microbulbifer</taxon>
    </lineage>
</organism>
<proteinExistence type="inferred from homology"/>
<keyword evidence="9" id="KW-0472">Membrane</keyword>
<dbReference type="Gene3D" id="3.30.1150.10">
    <property type="match status" value="1"/>
</dbReference>
<keyword evidence="8" id="KW-1133">Transmembrane helix</keyword>
<dbReference type="InterPro" id="IPR037682">
    <property type="entry name" value="TonB_C"/>
</dbReference>
<dbReference type="Proteomes" id="UP000198658">
    <property type="component" value="Unassembled WGS sequence"/>
</dbReference>
<feature type="compositionally biased region" description="Basic and acidic residues" evidence="10">
    <location>
        <begin position="51"/>
        <end position="67"/>
    </location>
</feature>
<evidence type="ECO:0000259" key="11">
    <source>
        <dbReference type="PROSITE" id="PS52015"/>
    </source>
</evidence>
<gene>
    <name evidence="12" type="ORF">SAMN05216562_1718</name>
</gene>
<accession>A0A1H3YEP2</accession>
<dbReference type="SUPFAM" id="SSF74653">
    <property type="entry name" value="TolA/TonB C-terminal domain"/>
    <property type="match status" value="1"/>
</dbReference>
<protein>
    <submittedName>
        <fullName evidence="12">Outer membrane transport energization protein TonB</fullName>
    </submittedName>
</protein>
<evidence type="ECO:0000256" key="8">
    <source>
        <dbReference type="ARBA" id="ARBA00022989"/>
    </source>
</evidence>
<dbReference type="PROSITE" id="PS52015">
    <property type="entry name" value="TONB_CTD"/>
    <property type="match status" value="1"/>
</dbReference>
<reference evidence="13" key="1">
    <citation type="submission" date="2016-10" db="EMBL/GenBank/DDBJ databases">
        <authorList>
            <person name="Varghese N."/>
            <person name="Submissions S."/>
        </authorList>
    </citation>
    <scope>NUCLEOTIDE SEQUENCE [LARGE SCALE GENOMIC DNA]</scope>
    <source>
        <strain evidence="13">CGMCC 1.10657</strain>
    </source>
</reference>
<evidence type="ECO:0000256" key="10">
    <source>
        <dbReference type="SAM" id="MobiDB-lite"/>
    </source>
</evidence>
<comment type="similarity">
    <text evidence="2">Belongs to the TonB family.</text>
</comment>
<sequence>MNPVRLLGAGVLAVATTFALIFTMHQLIEANMKAPEDEEQIKVADVVMPEQKIETQYDTSKPEKPDEPETPPPEMPEPEYDEPNLDDSINMSAPRANADLKVGGIGGFAQEGDYLPIVKVQPQYPRRALQRGIEGYVIVEYTVTKNGSVRDPRVVEAFTLDGNPTTIFNSAAIKSALKYKYKPRVVDGEPIEVPGVKTKISFNMAKN</sequence>
<dbReference type="AlphaFoldDB" id="A0A1H3YEP2"/>
<dbReference type="InterPro" id="IPR006260">
    <property type="entry name" value="TonB/TolA_C"/>
</dbReference>
<evidence type="ECO:0000313" key="13">
    <source>
        <dbReference type="Proteomes" id="UP000198658"/>
    </source>
</evidence>
<feature type="domain" description="TonB C-terminal" evidence="11">
    <location>
        <begin position="109"/>
        <end position="207"/>
    </location>
</feature>
<dbReference type="EMBL" id="FNQO01000002">
    <property type="protein sequence ID" value="SEA10007.1"/>
    <property type="molecule type" value="Genomic_DNA"/>
</dbReference>
<evidence type="ECO:0000313" key="12">
    <source>
        <dbReference type="EMBL" id="SEA10007.1"/>
    </source>
</evidence>
<keyword evidence="6" id="KW-0812">Transmembrane</keyword>
<dbReference type="RefSeq" id="WP_091387250.1">
    <property type="nucleotide sequence ID" value="NZ_FNQO01000002.1"/>
</dbReference>